<proteinExistence type="predicted"/>
<evidence type="ECO:0000256" key="2">
    <source>
        <dbReference type="SAM" id="MobiDB-lite"/>
    </source>
</evidence>
<dbReference type="AlphaFoldDB" id="A0AAW0KJT8"/>
<feature type="region of interest" description="Disordered" evidence="2">
    <location>
        <begin position="1"/>
        <end position="35"/>
    </location>
</feature>
<evidence type="ECO:0000256" key="1">
    <source>
        <dbReference type="SAM" id="Coils"/>
    </source>
</evidence>
<gene>
    <name evidence="3" type="ORF">CFP56_018975</name>
</gene>
<dbReference type="Proteomes" id="UP000237347">
    <property type="component" value="Unassembled WGS sequence"/>
</dbReference>
<evidence type="ECO:0000313" key="4">
    <source>
        <dbReference type="Proteomes" id="UP000237347"/>
    </source>
</evidence>
<name>A0AAW0KJT8_QUESU</name>
<evidence type="ECO:0000313" key="3">
    <source>
        <dbReference type="EMBL" id="KAK7838876.1"/>
    </source>
</evidence>
<feature type="coiled-coil region" evidence="1">
    <location>
        <begin position="36"/>
        <end position="84"/>
    </location>
</feature>
<dbReference type="EMBL" id="PKMF04000296">
    <property type="protein sequence ID" value="KAK7838876.1"/>
    <property type="molecule type" value="Genomic_DNA"/>
</dbReference>
<keyword evidence="4" id="KW-1185">Reference proteome</keyword>
<reference evidence="3 4" key="1">
    <citation type="journal article" date="2018" name="Sci. Data">
        <title>The draft genome sequence of cork oak.</title>
        <authorList>
            <person name="Ramos A.M."/>
            <person name="Usie A."/>
            <person name="Barbosa P."/>
            <person name="Barros P.M."/>
            <person name="Capote T."/>
            <person name="Chaves I."/>
            <person name="Simoes F."/>
            <person name="Abreu I."/>
            <person name="Carrasquinho I."/>
            <person name="Faro C."/>
            <person name="Guimaraes J.B."/>
            <person name="Mendonca D."/>
            <person name="Nobrega F."/>
            <person name="Rodrigues L."/>
            <person name="Saibo N.J.M."/>
            <person name="Varela M.C."/>
            <person name="Egas C."/>
            <person name="Matos J."/>
            <person name="Miguel C.M."/>
            <person name="Oliveira M.M."/>
            <person name="Ricardo C.P."/>
            <person name="Goncalves S."/>
        </authorList>
    </citation>
    <scope>NUCLEOTIDE SEQUENCE [LARGE SCALE GENOMIC DNA]</scope>
    <source>
        <strain evidence="4">cv. HL8</strain>
    </source>
</reference>
<organism evidence="3 4">
    <name type="scientific">Quercus suber</name>
    <name type="common">Cork oak</name>
    <dbReference type="NCBI Taxonomy" id="58331"/>
    <lineage>
        <taxon>Eukaryota</taxon>
        <taxon>Viridiplantae</taxon>
        <taxon>Streptophyta</taxon>
        <taxon>Embryophyta</taxon>
        <taxon>Tracheophyta</taxon>
        <taxon>Spermatophyta</taxon>
        <taxon>Magnoliopsida</taxon>
        <taxon>eudicotyledons</taxon>
        <taxon>Gunneridae</taxon>
        <taxon>Pentapetalae</taxon>
        <taxon>rosids</taxon>
        <taxon>fabids</taxon>
        <taxon>Fagales</taxon>
        <taxon>Fagaceae</taxon>
        <taxon>Quercus</taxon>
    </lineage>
</organism>
<accession>A0AAW0KJT8</accession>
<comment type="caution">
    <text evidence="3">The sequence shown here is derived from an EMBL/GenBank/DDBJ whole genome shotgun (WGS) entry which is preliminary data.</text>
</comment>
<keyword evidence="1" id="KW-0175">Coiled coil</keyword>
<protein>
    <submittedName>
        <fullName evidence="3">Uncharacterized protein</fullName>
    </submittedName>
</protein>
<sequence length="98" mass="11322">MADKEIIINGNELDQTGESSYDLDQPGNGGNYDTRVSKLNRKIESLEREKLQMVNLNSESKEGIKKLSLEIRELRNDNALKKKSSKRWRRRSNGLERS</sequence>